<accession>A0ABP4NYM8</accession>
<feature type="transmembrane region" description="Helical" evidence="1">
    <location>
        <begin position="12"/>
        <end position="35"/>
    </location>
</feature>
<keyword evidence="1" id="KW-1133">Transmembrane helix</keyword>
<evidence type="ECO:0000313" key="2">
    <source>
        <dbReference type="EMBL" id="GAA1569082.1"/>
    </source>
</evidence>
<feature type="transmembrane region" description="Helical" evidence="1">
    <location>
        <begin position="41"/>
        <end position="63"/>
    </location>
</feature>
<protein>
    <submittedName>
        <fullName evidence="2">Uncharacterized protein</fullName>
    </submittedName>
</protein>
<proteinExistence type="predicted"/>
<organism evidence="2 3">
    <name type="scientific">Kribbella sancticallisti</name>
    <dbReference type="NCBI Taxonomy" id="460087"/>
    <lineage>
        <taxon>Bacteria</taxon>
        <taxon>Bacillati</taxon>
        <taxon>Actinomycetota</taxon>
        <taxon>Actinomycetes</taxon>
        <taxon>Propionibacteriales</taxon>
        <taxon>Kribbellaceae</taxon>
        <taxon>Kribbella</taxon>
    </lineage>
</organism>
<evidence type="ECO:0000256" key="1">
    <source>
        <dbReference type="SAM" id="Phobius"/>
    </source>
</evidence>
<gene>
    <name evidence="2" type="ORF">GCM10009789_23170</name>
</gene>
<sequence length="65" mass="6972">MRNPPHRTGSRYIAPVLPIGLLIWIVAMALTLWGLVAVLRYRIAVGALLLLMGLATGLASTAYPS</sequence>
<evidence type="ECO:0000313" key="3">
    <source>
        <dbReference type="Proteomes" id="UP001500393"/>
    </source>
</evidence>
<comment type="caution">
    <text evidence="2">The sequence shown here is derived from an EMBL/GenBank/DDBJ whole genome shotgun (WGS) entry which is preliminary data.</text>
</comment>
<dbReference type="EMBL" id="BAAAOS010000018">
    <property type="protein sequence ID" value="GAA1569082.1"/>
    <property type="molecule type" value="Genomic_DNA"/>
</dbReference>
<keyword evidence="1" id="KW-0812">Transmembrane</keyword>
<dbReference type="Proteomes" id="UP001500393">
    <property type="component" value="Unassembled WGS sequence"/>
</dbReference>
<reference evidence="3" key="1">
    <citation type="journal article" date="2019" name="Int. J. Syst. Evol. Microbiol.">
        <title>The Global Catalogue of Microorganisms (GCM) 10K type strain sequencing project: providing services to taxonomists for standard genome sequencing and annotation.</title>
        <authorList>
            <consortium name="The Broad Institute Genomics Platform"/>
            <consortium name="The Broad Institute Genome Sequencing Center for Infectious Disease"/>
            <person name="Wu L."/>
            <person name="Ma J."/>
        </authorList>
    </citation>
    <scope>NUCLEOTIDE SEQUENCE [LARGE SCALE GENOMIC DNA]</scope>
    <source>
        <strain evidence="3">JCM 14969</strain>
    </source>
</reference>
<keyword evidence="1" id="KW-0472">Membrane</keyword>
<keyword evidence="3" id="KW-1185">Reference proteome</keyword>
<name>A0ABP4NYM8_9ACTN</name>